<dbReference type="AlphaFoldDB" id="A0A1V4H425"/>
<dbReference type="SUPFAM" id="SSF50891">
    <property type="entry name" value="Cyclophilin-like"/>
    <property type="match status" value="1"/>
</dbReference>
<evidence type="ECO:0000313" key="7">
    <source>
        <dbReference type="Proteomes" id="UP000191025"/>
    </source>
</evidence>
<keyword evidence="1" id="KW-0547">Nucleotide-binding</keyword>
<dbReference type="EMBL" id="UGQC01000001">
    <property type="protein sequence ID" value="STY99585.1"/>
    <property type="molecule type" value="Genomic_DNA"/>
</dbReference>
<evidence type="ECO:0000256" key="2">
    <source>
        <dbReference type="ARBA" id="ARBA00022801"/>
    </source>
</evidence>
<dbReference type="PANTHER" id="PTHR34698:SF2">
    <property type="entry name" value="5-OXOPROLINASE SUBUNIT B"/>
    <property type="match status" value="1"/>
</dbReference>
<evidence type="ECO:0000256" key="3">
    <source>
        <dbReference type="ARBA" id="ARBA00022840"/>
    </source>
</evidence>
<reference evidence="6 8" key="3">
    <citation type="submission" date="2018-06" db="EMBL/GenBank/DDBJ databases">
        <authorList>
            <consortium name="Pathogen Informatics"/>
            <person name="Doyle S."/>
        </authorList>
    </citation>
    <scope>NUCLEOTIDE SEQUENCE [LARGE SCALE GENOMIC DNA]</scope>
    <source>
        <strain evidence="6 8">NCTC7911</strain>
    </source>
</reference>
<dbReference type="GO" id="GO:0005524">
    <property type="term" value="F:ATP binding"/>
    <property type="evidence" value="ECO:0007669"/>
    <property type="project" value="UniProtKB-KW"/>
</dbReference>
<keyword evidence="8" id="KW-1185">Reference proteome</keyword>
<sequence length="230" mass="24887">MDINTQWISSSESTFVLFLGGQISLDKQKLCWALSHHLNACTDLPVSETVVGMNALTVYLDKDVLYQNPSNLAIYQKLLNEITDDFVGSSGSFDGIDGKHVDIPVVYGGEYGADLADSAKVLGMSIDELVARHTAPLYTVYFIGFQAGFPYLGGLPDELHLPRHAKPRTKVPQGSVGIGGAQTGIYPFESPGGWQLLGRTDLPLFDKTNNPPTLLQAGDTLRFVATDILA</sequence>
<dbReference type="PANTHER" id="PTHR34698">
    <property type="entry name" value="5-OXOPROLINASE SUBUNIT B"/>
    <property type="match status" value="1"/>
</dbReference>
<reference evidence="7" key="1">
    <citation type="submission" date="2017-03" db="EMBL/GenBank/DDBJ databases">
        <title>Draft genome sequence of Moraxella equi CCUG 4950T type strain.</title>
        <authorList>
            <person name="Salva-Serra F."/>
            <person name="Engstrom-Jakobsson H."/>
            <person name="Thorell K."/>
            <person name="Jaen-Luchoro D."/>
            <person name="Gonzales-Siles L."/>
            <person name="Karlsson R."/>
            <person name="Yazdan S."/>
            <person name="Boulund F."/>
            <person name="Johnning A."/>
            <person name="Engstrand L."/>
            <person name="Kristiansson E."/>
            <person name="Moore E."/>
        </authorList>
    </citation>
    <scope>NUCLEOTIDE SEQUENCE [LARGE SCALE GENOMIC DNA]</scope>
    <source>
        <strain evidence="7">CCUG 4441</strain>
    </source>
</reference>
<proteinExistence type="predicted"/>
<dbReference type="GO" id="GO:0016787">
    <property type="term" value="F:hydrolase activity"/>
    <property type="evidence" value="ECO:0007669"/>
    <property type="project" value="UniProtKB-KW"/>
</dbReference>
<evidence type="ECO:0000313" key="5">
    <source>
        <dbReference type="EMBL" id="OPH39311.1"/>
    </source>
</evidence>
<evidence type="ECO:0000313" key="8">
    <source>
        <dbReference type="Proteomes" id="UP000254107"/>
    </source>
</evidence>
<protein>
    <submittedName>
        <fullName evidence="6">Sporulation inhibitor kipI</fullName>
    </submittedName>
</protein>
<dbReference type="SMART" id="SM00796">
    <property type="entry name" value="AHS1"/>
    <property type="match status" value="1"/>
</dbReference>
<reference evidence="5" key="2">
    <citation type="submission" date="2017-03" db="EMBL/GenBank/DDBJ databases">
        <authorList>
            <person name="Afonso C.L."/>
            <person name="Miller P.J."/>
            <person name="Scott M.A."/>
            <person name="Spackman E."/>
            <person name="Goraichik I."/>
            <person name="Dimitrov K.M."/>
            <person name="Suarez D.L."/>
            <person name="Swayne D.E."/>
        </authorList>
    </citation>
    <scope>NUCLEOTIDE SEQUENCE</scope>
    <source>
        <strain evidence="5">CCUG 4441</strain>
    </source>
</reference>
<dbReference type="GeneID" id="302269596"/>
<gene>
    <name evidence="6" type="primary">kipI</name>
    <name evidence="5" type="ORF">B5J94_00530</name>
    <name evidence="6" type="ORF">NCTC7911_00963</name>
</gene>
<evidence type="ECO:0000313" key="6">
    <source>
        <dbReference type="EMBL" id="STY99585.1"/>
    </source>
</evidence>
<dbReference type="InterPro" id="IPR010016">
    <property type="entry name" value="PxpB"/>
</dbReference>
<name>A0A1V4H425_MORLA</name>
<keyword evidence="3" id="KW-0067">ATP-binding</keyword>
<dbReference type="Proteomes" id="UP000191025">
    <property type="component" value="Unassembled WGS sequence"/>
</dbReference>
<keyword evidence="2" id="KW-0378">Hydrolase</keyword>
<dbReference type="Proteomes" id="UP000254107">
    <property type="component" value="Unassembled WGS sequence"/>
</dbReference>
<dbReference type="Gene3D" id="2.40.100.10">
    <property type="entry name" value="Cyclophilin-like"/>
    <property type="match status" value="1"/>
</dbReference>
<dbReference type="EMBL" id="MXAN01000004">
    <property type="protein sequence ID" value="OPH39311.1"/>
    <property type="molecule type" value="Genomic_DNA"/>
</dbReference>
<dbReference type="NCBIfam" id="TIGR00370">
    <property type="entry name" value="5-oxoprolinase subunit PxpB"/>
    <property type="match status" value="1"/>
</dbReference>
<dbReference type="RefSeq" id="WP_079363861.1">
    <property type="nucleotide sequence ID" value="NZ_MXAN01000004.1"/>
</dbReference>
<evidence type="ECO:0000259" key="4">
    <source>
        <dbReference type="SMART" id="SM00796"/>
    </source>
</evidence>
<dbReference type="InterPro" id="IPR029000">
    <property type="entry name" value="Cyclophilin-like_dom_sf"/>
</dbReference>
<accession>A0A1V4H425</accession>
<dbReference type="SUPFAM" id="SSF160467">
    <property type="entry name" value="PH0987 N-terminal domain-like"/>
    <property type="match status" value="1"/>
</dbReference>
<evidence type="ECO:0000256" key="1">
    <source>
        <dbReference type="ARBA" id="ARBA00022741"/>
    </source>
</evidence>
<dbReference type="InterPro" id="IPR003833">
    <property type="entry name" value="CT_C_D"/>
</dbReference>
<feature type="domain" description="Carboxyltransferase" evidence="4">
    <location>
        <begin position="5"/>
        <end position="215"/>
    </location>
</feature>
<organism evidence="5 7">
    <name type="scientific">Moraxella lacunata</name>
    <dbReference type="NCBI Taxonomy" id="477"/>
    <lineage>
        <taxon>Bacteria</taxon>
        <taxon>Pseudomonadati</taxon>
        <taxon>Pseudomonadota</taxon>
        <taxon>Gammaproteobacteria</taxon>
        <taxon>Moraxellales</taxon>
        <taxon>Moraxellaceae</taxon>
        <taxon>Moraxella</taxon>
    </lineage>
</organism>
<dbReference type="Pfam" id="PF02682">
    <property type="entry name" value="CT_C_D"/>
    <property type="match status" value="1"/>
</dbReference>